<evidence type="ECO:0000256" key="2">
    <source>
        <dbReference type="SAM" id="SignalP"/>
    </source>
</evidence>
<dbReference type="eggNOG" id="ENOG5030HS8">
    <property type="taxonomic scope" value="Bacteria"/>
</dbReference>
<feature type="compositionally biased region" description="Basic and acidic residues" evidence="1">
    <location>
        <begin position="44"/>
        <end position="63"/>
    </location>
</feature>
<feature type="domain" description="DUF4767" evidence="3">
    <location>
        <begin position="92"/>
        <end position="220"/>
    </location>
</feature>
<dbReference type="PATRIC" id="fig|1423815.3.peg.327"/>
<dbReference type="Proteomes" id="UP000051647">
    <property type="component" value="Unassembled WGS sequence"/>
</dbReference>
<evidence type="ECO:0000259" key="3">
    <source>
        <dbReference type="Pfam" id="PF15983"/>
    </source>
</evidence>
<feature type="signal peptide" evidence="2">
    <location>
        <begin position="1"/>
        <end position="20"/>
    </location>
</feature>
<evidence type="ECO:0000313" key="4">
    <source>
        <dbReference type="EMBL" id="KRL66876.1"/>
    </source>
</evidence>
<dbReference type="STRING" id="1423815.FC27_GL000322"/>
<feature type="chain" id="PRO_5039154847" description="DUF4767 domain-containing protein" evidence="2">
    <location>
        <begin position="21"/>
        <end position="223"/>
    </location>
</feature>
<gene>
    <name evidence="4" type="ORF">FC27_GL000322</name>
</gene>
<proteinExistence type="predicted"/>
<feature type="region of interest" description="Disordered" evidence="1">
    <location>
        <begin position="24"/>
        <end position="93"/>
    </location>
</feature>
<sequence>MKIKNLQLVAIMATILLVLTGCGNQSRSSEGSGSKPATSTISNNHKDNNKKIISDDKDNKDSKINANKSNNNDEASTDHNNESNSNDKQSSALWNTTKDQKLESFINKWAPTMNQTYTKYDGVHSLKTVVGTVYPDDLSKVSLNNTSLTVGWNESGKNEYDYNVVAIYDHDSDTTTKHITYFFSFHNGRPIALVDQTTNGTPVLVQTKNQDVQSNFEKIANGD</sequence>
<evidence type="ECO:0000256" key="1">
    <source>
        <dbReference type="SAM" id="MobiDB-lite"/>
    </source>
</evidence>
<dbReference type="InterPro" id="IPR031927">
    <property type="entry name" value="DUF4767"/>
</dbReference>
<dbReference type="AlphaFoldDB" id="A0A0R1SCY9"/>
<organism evidence="4 5">
    <name type="scientific">Companilactobacillus versmoldensis DSM 14857 = KCTC 3814</name>
    <dbReference type="NCBI Taxonomy" id="1423815"/>
    <lineage>
        <taxon>Bacteria</taxon>
        <taxon>Bacillati</taxon>
        <taxon>Bacillota</taxon>
        <taxon>Bacilli</taxon>
        <taxon>Lactobacillales</taxon>
        <taxon>Lactobacillaceae</taxon>
        <taxon>Companilactobacillus</taxon>
    </lineage>
</organism>
<keyword evidence="5" id="KW-1185">Reference proteome</keyword>
<evidence type="ECO:0000313" key="5">
    <source>
        <dbReference type="Proteomes" id="UP000051647"/>
    </source>
</evidence>
<dbReference type="EMBL" id="AZFA01000010">
    <property type="protein sequence ID" value="KRL66876.1"/>
    <property type="molecule type" value="Genomic_DNA"/>
</dbReference>
<reference evidence="4 5" key="1">
    <citation type="journal article" date="2015" name="Genome Announc.">
        <title>Expanding the biotechnology potential of lactobacilli through comparative genomics of 213 strains and associated genera.</title>
        <authorList>
            <person name="Sun Z."/>
            <person name="Harris H.M."/>
            <person name="McCann A."/>
            <person name="Guo C."/>
            <person name="Argimon S."/>
            <person name="Zhang W."/>
            <person name="Yang X."/>
            <person name="Jeffery I.B."/>
            <person name="Cooney J.C."/>
            <person name="Kagawa T.F."/>
            <person name="Liu W."/>
            <person name="Song Y."/>
            <person name="Salvetti E."/>
            <person name="Wrobel A."/>
            <person name="Rasinkangas P."/>
            <person name="Parkhill J."/>
            <person name="Rea M.C."/>
            <person name="O'Sullivan O."/>
            <person name="Ritari J."/>
            <person name="Douillard F.P."/>
            <person name="Paul Ross R."/>
            <person name="Yang R."/>
            <person name="Briner A.E."/>
            <person name="Felis G.E."/>
            <person name="de Vos W.M."/>
            <person name="Barrangou R."/>
            <person name="Klaenhammer T.R."/>
            <person name="Caufield P.W."/>
            <person name="Cui Y."/>
            <person name="Zhang H."/>
            <person name="O'Toole P.W."/>
        </authorList>
    </citation>
    <scope>NUCLEOTIDE SEQUENCE [LARGE SCALE GENOMIC DNA]</scope>
    <source>
        <strain evidence="4 5">DSM 14857</strain>
    </source>
</reference>
<keyword evidence="2" id="KW-0732">Signal</keyword>
<name>A0A0R1SCY9_9LACO</name>
<protein>
    <recommendedName>
        <fullName evidence="3">DUF4767 domain-containing protein</fullName>
    </recommendedName>
</protein>
<dbReference type="RefSeq" id="WP_010624600.1">
    <property type="nucleotide sequence ID" value="NZ_AZFA01000010.1"/>
</dbReference>
<dbReference type="PROSITE" id="PS51257">
    <property type="entry name" value="PROKAR_LIPOPROTEIN"/>
    <property type="match status" value="1"/>
</dbReference>
<accession>A0A0R1SCY9</accession>
<comment type="caution">
    <text evidence="4">The sequence shown here is derived from an EMBL/GenBank/DDBJ whole genome shotgun (WGS) entry which is preliminary data.</text>
</comment>
<dbReference type="Pfam" id="PF15983">
    <property type="entry name" value="DUF4767"/>
    <property type="match status" value="1"/>
</dbReference>
<feature type="compositionally biased region" description="Polar residues" evidence="1">
    <location>
        <begin position="24"/>
        <end position="40"/>
    </location>
</feature>
<feature type="compositionally biased region" description="Low complexity" evidence="1">
    <location>
        <begin position="64"/>
        <end position="73"/>
    </location>
</feature>
<feature type="compositionally biased region" description="Polar residues" evidence="1">
    <location>
        <begin position="82"/>
        <end position="93"/>
    </location>
</feature>